<dbReference type="PANTHER" id="PTHR16676:SF0">
    <property type="entry name" value="SIGNAL TRANSDUCER CD24"/>
    <property type="match status" value="1"/>
</dbReference>
<evidence type="ECO:0000313" key="3">
    <source>
        <dbReference type="Proteomes" id="UP000645828"/>
    </source>
</evidence>
<evidence type="ECO:0000256" key="1">
    <source>
        <dbReference type="SAM" id="SignalP"/>
    </source>
</evidence>
<dbReference type="Proteomes" id="UP000645828">
    <property type="component" value="Unassembled WGS sequence"/>
</dbReference>
<reference evidence="2" key="1">
    <citation type="submission" date="2020-12" db="EMBL/GenBank/DDBJ databases">
        <authorList>
            <consortium name="Molecular Ecology Group"/>
        </authorList>
    </citation>
    <scope>NUCLEOTIDE SEQUENCE</scope>
    <source>
        <strain evidence="2">TBG_1078</strain>
    </source>
</reference>
<accession>A0A811YEI0</accession>
<gene>
    <name evidence="2" type="ORF">NYPRO_LOCUS6592</name>
</gene>
<keyword evidence="3" id="KW-1185">Reference proteome</keyword>
<sequence length="63" mass="6696">MGRVMVAARLGLGLLLLALLLPMQVYSNQATLWSTLTAPHPANPTLRQAGGALLSTASFFILF</sequence>
<feature type="chain" id="PRO_5032452034" evidence="1">
    <location>
        <begin position="28"/>
        <end position="63"/>
    </location>
</feature>
<dbReference type="GO" id="GO:0001775">
    <property type="term" value="P:cell activation"/>
    <property type="evidence" value="ECO:0007669"/>
    <property type="project" value="TreeGrafter"/>
</dbReference>
<dbReference type="GO" id="GO:0022407">
    <property type="term" value="P:regulation of cell-cell adhesion"/>
    <property type="evidence" value="ECO:0007669"/>
    <property type="project" value="TreeGrafter"/>
</dbReference>
<comment type="caution">
    <text evidence="2">The sequence shown here is derived from an EMBL/GenBank/DDBJ whole genome shotgun (WGS) entry which is preliminary data.</text>
</comment>
<dbReference type="Pfam" id="PF14984">
    <property type="entry name" value="CD24"/>
    <property type="match status" value="1"/>
</dbReference>
<protein>
    <submittedName>
        <fullName evidence="2">(raccoon dog) hypothetical protein</fullName>
    </submittedName>
</protein>
<proteinExistence type="predicted"/>
<dbReference type="GO" id="GO:0045121">
    <property type="term" value="C:membrane raft"/>
    <property type="evidence" value="ECO:0007669"/>
    <property type="project" value="TreeGrafter"/>
</dbReference>
<keyword evidence="1" id="KW-0732">Signal</keyword>
<feature type="signal peptide" evidence="1">
    <location>
        <begin position="1"/>
        <end position="27"/>
    </location>
</feature>
<dbReference type="InterPro" id="IPR028029">
    <property type="entry name" value="CD24"/>
</dbReference>
<dbReference type="PANTHER" id="PTHR16676">
    <property type="entry name" value="SIGNAL TRANSDUCER CD24"/>
    <property type="match status" value="1"/>
</dbReference>
<evidence type="ECO:0000313" key="2">
    <source>
        <dbReference type="EMBL" id="CAD7673797.1"/>
    </source>
</evidence>
<name>A0A811YEI0_NYCPR</name>
<dbReference type="GO" id="GO:0030296">
    <property type="term" value="F:protein tyrosine kinase activator activity"/>
    <property type="evidence" value="ECO:0007669"/>
    <property type="project" value="TreeGrafter"/>
</dbReference>
<organism evidence="2 3">
    <name type="scientific">Nyctereutes procyonoides</name>
    <name type="common">Raccoon dog</name>
    <name type="synonym">Canis procyonoides</name>
    <dbReference type="NCBI Taxonomy" id="34880"/>
    <lineage>
        <taxon>Eukaryota</taxon>
        <taxon>Metazoa</taxon>
        <taxon>Chordata</taxon>
        <taxon>Craniata</taxon>
        <taxon>Vertebrata</taxon>
        <taxon>Euteleostomi</taxon>
        <taxon>Mammalia</taxon>
        <taxon>Eutheria</taxon>
        <taxon>Laurasiatheria</taxon>
        <taxon>Carnivora</taxon>
        <taxon>Caniformia</taxon>
        <taxon>Canidae</taxon>
        <taxon>Nyctereutes</taxon>
    </lineage>
</organism>
<dbReference type="EMBL" id="CAJHUB010000672">
    <property type="protein sequence ID" value="CAD7673797.1"/>
    <property type="molecule type" value="Genomic_DNA"/>
</dbReference>
<dbReference type="GO" id="GO:0009897">
    <property type="term" value="C:external side of plasma membrane"/>
    <property type="evidence" value="ECO:0007669"/>
    <property type="project" value="TreeGrafter"/>
</dbReference>
<dbReference type="AlphaFoldDB" id="A0A811YEI0"/>
<dbReference type="GO" id="GO:0007155">
    <property type="term" value="P:cell adhesion"/>
    <property type="evidence" value="ECO:0007669"/>
    <property type="project" value="InterPro"/>
</dbReference>